<sequence length="543" mass="57622">MTPHTFRLPLLLLSTSLAMSTPALAQSDDASGTAIAPSPGTTPAPMPTMADIEQAWRAGDFVTVRDGLKILAETEGSALAQYRYGRVLAEGRGGPRDIEAAAGWLEKAVEQNNNDAAVLLARIYLSTKNDEAAQAAGGLLERAAARGHAEAQYYLGLLYRSGRGVEKDLSKSFNWLLASAELGFVESQYELARAYSRGEGVAQNNAEAERWLTEAAGNGHVSAQFNLAVALDQGRGVTQDRVAALAWFRRAAEAGQLVAQRELGMRYLQGIGGEANAEEGLRWLTSAAQAGEAGAQVNLGVVFAEGEKWGVAQSDEQAVFWYSKAAAQTSPQGMVALAEMQAAGRGMDQNLPAAVDLLRRALRDTGYPGAALQLGQLAGEGKLDGLVAPQNAVPWAVLAAEQGHAGALAWLEQQAKTDNRPARTGLGLYLIKQDGQEARAANLFAAAAEQGDVLAQFKLGEAYTTGTGVDLDYVQAHKWLNVAAAQGSSEAGTQRDTVSKLMTPEQIAQAQALAREWFDQEASRVPQTEQSEIDVSTGKRSND</sequence>
<keyword evidence="2" id="KW-0732">Signal</keyword>
<dbReference type="RefSeq" id="WP_306737517.1">
    <property type="nucleotide sequence ID" value="NZ_JANHAX010000008.1"/>
</dbReference>
<dbReference type="EMBL" id="JANHAX010000008">
    <property type="protein sequence ID" value="MDQ2092206.1"/>
    <property type="molecule type" value="Genomic_DNA"/>
</dbReference>
<protein>
    <submittedName>
        <fullName evidence="3">Sel1 repeat family protein</fullName>
    </submittedName>
</protein>
<dbReference type="AlphaFoldDB" id="A0AAE3WFA9"/>
<evidence type="ECO:0000256" key="1">
    <source>
        <dbReference type="SAM" id="MobiDB-lite"/>
    </source>
</evidence>
<dbReference type="InterPro" id="IPR050767">
    <property type="entry name" value="Sel1_AlgK"/>
</dbReference>
<reference evidence="3" key="1">
    <citation type="submission" date="2022-07" db="EMBL/GenBank/DDBJ databases">
        <authorList>
            <person name="Otstavnykh N."/>
            <person name="Isaeva M."/>
            <person name="Bystritskaya E."/>
        </authorList>
    </citation>
    <scope>NUCLEOTIDE SEQUENCE</scope>
    <source>
        <strain evidence="3">KCTC 52189</strain>
    </source>
</reference>
<evidence type="ECO:0000256" key="2">
    <source>
        <dbReference type="SAM" id="SignalP"/>
    </source>
</evidence>
<feature type="compositionally biased region" description="Polar residues" evidence="1">
    <location>
        <begin position="525"/>
        <end position="534"/>
    </location>
</feature>
<gene>
    <name evidence="3" type="ORF">NO357_20065</name>
</gene>
<name>A0AAE3WFA9_9RHOB</name>
<dbReference type="SMART" id="SM00671">
    <property type="entry name" value="SEL1"/>
    <property type="match status" value="10"/>
</dbReference>
<dbReference type="PANTHER" id="PTHR11102:SF160">
    <property type="entry name" value="ERAD-ASSOCIATED E3 UBIQUITIN-PROTEIN LIGASE COMPONENT HRD3"/>
    <property type="match status" value="1"/>
</dbReference>
<feature type="chain" id="PRO_5042247697" evidence="2">
    <location>
        <begin position="26"/>
        <end position="543"/>
    </location>
</feature>
<evidence type="ECO:0000313" key="4">
    <source>
        <dbReference type="Proteomes" id="UP001226762"/>
    </source>
</evidence>
<dbReference type="Pfam" id="PF08238">
    <property type="entry name" value="Sel1"/>
    <property type="match status" value="10"/>
</dbReference>
<dbReference type="PANTHER" id="PTHR11102">
    <property type="entry name" value="SEL-1-LIKE PROTEIN"/>
    <property type="match status" value="1"/>
</dbReference>
<feature type="region of interest" description="Disordered" evidence="1">
    <location>
        <begin position="520"/>
        <end position="543"/>
    </location>
</feature>
<reference evidence="3" key="2">
    <citation type="submission" date="2023-02" db="EMBL/GenBank/DDBJ databases">
        <title>'Rhodoalgimonas zhirmunskyi' gen. nov., isolated from a red alga.</title>
        <authorList>
            <person name="Nedashkovskaya O.I."/>
            <person name="Otstavnykh N.Y."/>
            <person name="Bystritskaya E.P."/>
            <person name="Balabanova L.A."/>
            <person name="Isaeva M.P."/>
        </authorList>
    </citation>
    <scope>NUCLEOTIDE SEQUENCE</scope>
    <source>
        <strain evidence="3">KCTC 52189</strain>
    </source>
</reference>
<dbReference type="Proteomes" id="UP001226762">
    <property type="component" value="Unassembled WGS sequence"/>
</dbReference>
<comment type="caution">
    <text evidence="3">The sequence shown here is derived from an EMBL/GenBank/DDBJ whole genome shotgun (WGS) entry which is preliminary data.</text>
</comment>
<proteinExistence type="predicted"/>
<dbReference type="SUPFAM" id="SSF81901">
    <property type="entry name" value="HCP-like"/>
    <property type="match status" value="3"/>
</dbReference>
<organism evidence="3 4">
    <name type="scientific">Marimonas arenosa</name>
    <dbReference type="NCBI Taxonomy" id="1795305"/>
    <lineage>
        <taxon>Bacteria</taxon>
        <taxon>Pseudomonadati</taxon>
        <taxon>Pseudomonadota</taxon>
        <taxon>Alphaproteobacteria</taxon>
        <taxon>Rhodobacterales</taxon>
        <taxon>Paracoccaceae</taxon>
        <taxon>Marimonas</taxon>
    </lineage>
</organism>
<feature type="signal peptide" evidence="2">
    <location>
        <begin position="1"/>
        <end position="25"/>
    </location>
</feature>
<dbReference type="InterPro" id="IPR011990">
    <property type="entry name" value="TPR-like_helical_dom_sf"/>
</dbReference>
<accession>A0AAE3WFA9</accession>
<dbReference type="Gene3D" id="1.25.40.10">
    <property type="entry name" value="Tetratricopeptide repeat domain"/>
    <property type="match status" value="4"/>
</dbReference>
<dbReference type="InterPro" id="IPR006597">
    <property type="entry name" value="Sel1-like"/>
</dbReference>
<evidence type="ECO:0000313" key="3">
    <source>
        <dbReference type="EMBL" id="MDQ2092206.1"/>
    </source>
</evidence>
<keyword evidence="4" id="KW-1185">Reference proteome</keyword>